<gene>
    <name evidence="1" type="ORF">F5148DRAFT_428437</name>
</gene>
<reference evidence="1" key="1">
    <citation type="submission" date="2021-03" db="EMBL/GenBank/DDBJ databases">
        <title>Evolutionary priming and transition to the ectomycorrhizal habit in an iconic lineage of mushroom-forming fungi: is preadaptation a requirement?</title>
        <authorList>
            <consortium name="DOE Joint Genome Institute"/>
            <person name="Looney B.P."/>
            <person name="Miyauchi S."/>
            <person name="Morin E."/>
            <person name="Drula E."/>
            <person name="Courty P.E."/>
            <person name="Chicoki N."/>
            <person name="Fauchery L."/>
            <person name="Kohler A."/>
            <person name="Kuo A."/>
            <person name="LaButti K."/>
            <person name="Pangilinan J."/>
            <person name="Lipzen A."/>
            <person name="Riley R."/>
            <person name="Andreopoulos W."/>
            <person name="He G."/>
            <person name="Johnson J."/>
            <person name="Barry K.W."/>
            <person name="Grigoriev I.V."/>
            <person name="Nagy L."/>
            <person name="Hibbett D."/>
            <person name="Henrissat B."/>
            <person name="Matheny P.B."/>
            <person name="Labbe J."/>
            <person name="Martin A.F."/>
        </authorList>
    </citation>
    <scope>NUCLEOTIDE SEQUENCE</scope>
    <source>
        <strain evidence="1">BPL698</strain>
    </source>
</reference>
<dbReference type="Proteomes" id="UP001207468">
    <property type="component" value="Unassembled WGS sequence"/>
</dbReference>
<comment type="caution">
    <text evidence="1">The sequence shown here is derived from an EMBL/GenBank/DDBJ whole genome shotgun (WGS) entry which is preliminary data.</text>
</comment>
<organism evidence="1 2">
    <name type="scientific">Russula earlei</name>
    <dbReference type="NCBI Taxonomy" id="71964"/>
    <lineage>
        <taxon>Eukaryota</taxon>
        <taxon>Fungi</taxon>
        <taxon>Dikarya</taxon>
        <taxon>Basidiomycota</taxon>
        <taxon>Agaricomycotina</taxon>
        <taxon>Agaricomycetes</taxon>
        <taxon>Russulales</taxon>
        <taxon>Russulaceae</taxon>
        <taxon>Russula</taxon>
    </lineage>
</organism>
<dbReference type="EMBL" id="JAGFNK010000273">
    <property type="protein sequence ID" value="KAI9454446.1"/>
    <property type="molecule type" value="Genomic_DNA"/>
</dbReference>
<evidence type="ECO:0000313" key="2">
    <source>
        <dbReference type="Proteomes" id="UP001207468"/>
    </source>
</evidence>
<evidence type="ECO:0000313" key="1">
    <source>
        <dbReference type="EMBL" id="KAI9454446.1"/>
    </source>
</evidence>
<keyword evidence="2" id="KW-1185">Reference proteome</keyword>
<protein>
    <submittedName>
        <fullName evidence="1">Uncharacterized protein</fullName>
    </submittedName>
</protein>
<accession>A0ACC0U0D4</accession>
<proteinExistence type="predicted"/>
<sequence>MFAEELQGWGKCSVTRKKRRERKGDLHSPDVQLPRILEYDPFYEPLFTHFQLDPLAQELESSPLVDPDAIPSHLYSYTNIYGFPATPVLVPPHHRTDLTPEPATTRLTSPVQPVVPFSEHPRGPMVPQKRYKPHTSSDQRRYVDEVHLEHSISFFMQNPDELGISLKDAMHGRYARLVARDEPMFIERGPSISVRINWPGFQPWSRQVPIKDFRNPPRPITRAKLAKNVAKSVYRFITEHKVRDMEEDGDPAWLVGPGKIDVFDLVLIRLDHVSKGSWQVQLQLSKPRS</sequence>
<name>A0ACC0U0D4_9AGAM</name>